<organism evidence="2 3">
    <name type="scientific">Gigaspora rosea</name>
    <dbReference type="NCBI Taxonomy" id="44941"/>
    <lineage>
        <taxon>Eukaryota</taxon>
        <taxon>Fungi</taxon>
        <taxon>Fungi incertae sedis</taxon>
        <taxon>Mucoromycota</taxon>
        <taxon>Glomeromycotina</taxon>
        <taxon>Glomeromycetes</taxon>
        <taxon>Diversisporales</taxon>
        <taxon>Gigasporaceae</taxon>
        <taxon>Gigaspora</taxon>
    </lineage>
</organism>
<dbReference type="SUPFAM" id="SSF53098">
    <property type="entry name" value="Ribonuclease H-like"/>
    <property type="match status" value="1"/>
</dbReference>
<protein>
    <recommendedName>
        <fullName evidence="4">HAT C-terminal dimerisation domain-containing protein</fullName>
    </recommendedName>
</protein>
<sequence length="287" mass="33412">MAIAIQETSVLYNSQFRHDCIAIYNKRWKEFDFELYLLSFFLHPNYRGDFLEVGVYKNYVFRKAIEIWKQIGGGDISAGVLKSQMNLYKNHRPPFDDEFILSTDTITDWWMSVDLKKNEDHIKTLALKVLSVSPHNAACERLFSILNWYLGKRRTRISIDRLEIMAQMHSYLVENAKSELNFVEQNLRQEDLLSIFNKIASSIEDGSDLFSEEDSFTFSEEHDEESTEETDEEPEDLVNENSTYLEVGNFISLSSNLEPNESSNLVEEVIHGNRDFDIDDLISDLDT</sequence>
<feature type="region of interest" description="Disordered" evidence="1">
    <location>
        <begin position="214"/>
        <end position="238"/>
    </location>
</feature>
<dbReference type="Proteomes" id="UP000266673">
    <property type="component" value="Unassembled WGS sequence"/>
</dbReference>
<evidence type="ECO:0000256" key="1">
    <source>
        <dbReference type="SAM" id="MobiDB-lite"/>
    </source>
</evidence>
<dbReference type="AlphaFoldDB" id="A0A397TTI0"/>
<accession>A0A397TTI0</accession>
<evidence type="ECO:0000313" key="3">
    <source>
        <dbReference type="Proteomes" id="UP000266673"/>
    </source>
</evidence>
<dbReference type="OrthoDB" id="2447089at2759"/>
<name>A0A397TTI0_9GLOM</name>
<reference evidence="2 3" key="1">
    <citation type="submission" date="2018-06" db="EMBL/GenBank/DDBJ databases">
        <title>Comparative genomics reveals the genomic features of Rhizophagus irregularis, R. cerebriforme, R. diaphanum and Gigaspora rosea, and their symbiotic lifestyle signature.</title>
        <authorList>
            <person name="Morin E."/>
            <person name="San Clemente H."/>
            <person name="Chen E.C.H."/>
            <person name="De La Providencia I."/>
            <person name="Hainaut M."/>
            <person name="Kuo A."/>
            <person name="Kohler A."/>
            <person name="Murat C."/>
            <person name="Tang N."/>
            <person name="Roy S."/>
            <person name="Loubradou J."/>
            <person name="Henrissat B."/>
            <person name="Grigoriev I.V."/>
            <person name="Corradi N."/>
            <person name="Roux C."/>
            <person name="Martin F.M."/>
        </authorList>
    </citation>
    <scope>NUCLEOTIDE SEQUENCE [LARGE SCALE GENOMIC DNA]</scope>
    <source>
        <strain evidence="2 3">DAOM 194757</strain>
    </source>
</reference>
<evidence type="ECO:0000313" key="2">
    <source>
        <dbReference type="EMBL" id="RIB01435.1"/>
    </source>
</evidence>
<evidence type="ECO:0008006" key="4">
    <source>
        <dbReference type="Google" id="ProtNLM"/>
    </source>
</evidence>
<dbReference type="EMBL" id="QKWP01003127">
    <property type="protein sequence ID" value="RIB01435.1"/>
    <property type="molecule type" value="Genomic_DNA"/>
</dbReference>
<comment type="caution">
    <text evidence="2">The sequence shown here is derived from an EMBL/GenBank/DDBJ whole genome shotgun (WGS) entry which is preliminary data.</text>
</comment>
<proteinExistence type="predicted"/>
<keyword evidence="3" id="KW-1185">Reference proteome</keyword>
<gene>
    <name evidence="2" type="ORF">C2G38_2050892</name>
</gene>
<dbReference type="InterPro" id="IPR012337">
    <property type="entry name" value="RNaseH-like_sf"/>
</dbReference>